<organism evidence="4 5">
    <name type="scientific">Candidatus Barnesiella excrementipullorum</name>
    <dbReference type="NCBI Taxonomy" id="2838479"/>
    <lineage>
        <taxon>Bacteria</taxon>
        <taxon>Pseudomonadati</taxon>
        <taxon>Bacteroidota</taxon>
        <taxon>Bacteroidia</taxon>
        <taxon>Bacteroidales</taxon>
        <taxon>Barnesiellaceae</taxon>
        <taxon>Barnesiella</taxon>
    </lineage>
</organism>
<dbReference type="Pfam" id="PF13086">
    <property type="entry name" value="AAA_11"/>
    <property type="match status" value="2"/>
</dbReference>
<dbReference type="InterPro" id="IPR011604">
    <property type="entry name" value="PDDEXK-like_dom_sf"/>
</dbReference>
<feature type="domain" description="DNA2/NAM7 helicase helicase" evidence="2">
    <location>
        <begin position="662"/>
        <end position="724"/>
    </location>
</feature>
<dbReference type="Gene3D" id="3.90.320.10">
    <property type="match status" value="1"/>
</dbReference>
<dbReference type="PANTHER" id="PTHR10887">
    <property type="entry name" value="DNA2/NAM7 HELICASE FAMILY"/>
    <property type="match status" value="1"/>
</dbReference>
<dbReference type="Pfam" id="PF13087">
    <property type="entry name" value="AAA_12"/>
    <property type="match status" value="1"/>
</dbReference>
<sequence length="986" mass="111486">MDVHAPQQPHTSCLYAVVQAVESHEIRVRRSDNTERRISLMGGDLATGGYLPLLQPGNKLHLLDATDDGISLLPRFIVAEPDFLIDVSLLAECCRTFGHLWQLYFADRMRPRHLNRHILLGNAANLIFDEMVNADTPDSVELADAIKKVFLSSPLEYAVCDDIDASFFTDLALHHKHLLQAVKQEFPKASLRCSEGITEPTFISPALGLRGRLDFLQTDGRQAAGIELKSGKKSGGYIVDTHRVQLSLYQLMLHYSLGVEHPDFYALYSRYEQDSLVKNHLSLPLMQQAIGVRNRIVLEELRYTTDKHPLRTLTEAMEHPAYEQPSHPLVRYVENDLYQVSASLRRFSADEVSARYFDRFYRFLSREQYLSKVSRTTAEHTGTTALWQASIAEKRALGCIMAPLSLQESHAGDENPLLRFSYRQETETAMPKFRDGDIVLLYRYGDETSRAADNILFRGVIATVTSGEVVVRLRDRQQSRTLFICGDLYVLEADYSDMTFKMQFAGLFAFLQAPEPRRRLLLGQGDYRPRIGTPIKPSYPYASEEIEQIVTTAAGDGEIYLLMGPPGTGKTSVALMSMVREIMASPQRNLLLVAYTNRAVDEICSHLEEEKGLDYIRIGMENSCAAAYRHRLINNRLTDCRRRDEVIQHLAGCRLYVASLVSLLAKPELFGIKQFDTAIIDEASQLLETQLLGLLAATDGKGHPAIERFVLIGDHKQLPAIVLQEEAESRIEEECLAECGLTDCRMSLFERLYRRYCAFPQLTGMLSRQWRMHPDIADFASEAFYDNKLKAGGAKHQGRTLPYKPYEGMCAEEKMLATTRLAFINIEPPALPTAETANTANLNEALAVARVTEAYYKLNERNGNRLHPEKAIGIITPYRNQIAAIRQQLELLQLPDCDKIRIDTVERFQGSQNDIIIFSCAVTTAEQLAFLSQCSEEEGRPIDRKLNVAITRAREQIVIIGYRTLLETSPIYARLLRYIARRGCLL</sequence>
<evidence type="ECO:0000313" key="4">
    <source>
        <dbReference type="EMBL" id="HIX44796.1"/>
    </source>
</evidence>
<reference evidence="4" key="1">
    <citation type="journal article" date="2021" name="PeerJ">
        <title>Extensive microbial diversity within the chicken gut microbiome revealed by metagenomics and culture.</title>
        <authorList>
            <person name="Gilroy R."/>
            <person name="Ravi A."/>
            <person name="Getino M."/>
            <person name="Pursley I."/>
            <person name="Horton D.L."/>
            <person name="Alikhan N.F."/>
            <person name="Baker D."/>
            <person name="Gharbi K."/>
            <person name="Hall N."/>
            <person name="Watson M."/>
            <person name="Adriaenssens E.M."/>
            <person name="Foster-Nyarko E."/>
            <person name="Jarju S."/>
            <person name="Secka A."/>
            <person name="Antonio M."/>
            <person name="Oren A."/>
            <person name="Chaudhuri R.R."/>
            <person name="La Ragione R."/>
            <person name="Hildebrand F."/>
            <person name="Pallen M.J."/>
        </authorList>
    </citation>
    <scope>NUCLEOTIDE SEQUENCE</scope>
    <source>
        <strain evidence="4">ChiHjej12B11-16260</strain>
    </source>
</reference>
<dbReference type="InterPro" id="IPR038726">
    <property type="entry name" value="PDDEXK_AddAB-type"/>
</dbReference>
<comment type="caution">
    <text evidence="4">The sequence shown here is derived from an EMBL/GenBank/DDBJ whole genome shotgun (WGS) entry which is preliminary data.</text>
</comment>
<dbReference type="InterPro" id="IPR027417">
    <property type="entry name" value="P-loop_NTPase"/>
</dbReference>
<feature type="domain" description="DNA2/NAM7 helicase helicase" evidence="2">
    <location>
        <begin position="549"/>
        <end position="622"/>
    </location>
</feature>
<dbReference type="AlphaFoldDB" id="A0A9D1VPX4"/>
<dbReference type="Gene3D" id="3.40.50.300">
    <property type="entry name" value="P-loop containing nucleotide triphosphate hydrolases"/>
    <property type="match status" value="2"/>
</dbReference>
<evidence type="ECO:0000259" key="1">
    <source>
        <dbReference type="Pfam" id="PF12705"/>
    </source>
</evidence>
<dbReference type="InterPro" id="IPR041679">
    <property type="entry name" value="DNA2/NAM7-like_C"/>
</dbReference>
<evidence type="ECO:0000259" key="2">
    <source>
        <dbReference type="Pfam" id="PF13086"/>
    </source>
</evidence>
<dbReference type="EMBL" id="DXFB01000026">
    <property type="protein sequence ID" value="HIX44796.1"/>
    <property type="molecule type" value="Genomic_DNA"/>
</dbReference>
<dbReference type="InterPro" id="IPR047187">
    <property type="entry name" value="SF1_C_Upf1"/>
</dbReference>
<protein>
    <submittedName>
        <fullName evidence="4">AAA family ATPase</fullName>
    </submittedName>
</protein>
<dbReference type="GO" id="GO:0004386">
    <property type="term" value="F:helicase activity"/>
    <property type="evidence" value="ECO:0007669"/>
    <property type="project" value="InterPro"/>
</dbReference>
<feature type="domain" description="DNA2/NAM7 helicase-like C-terminal" evidence="3">
    <location>
        <begin position="746"/>
        <end position="962"/>
    </location>
</feature>
<proteinExistence type="predicted"/>
<feature type="domain" description="PD-(D/E)XK endonuclease-like" evidence="1">
    <location>
        <begin position="105"/>
        <end position="282"/>
    </location>
</feature>
<dbReference type="Pfam" id="PF12705">
    <property type="entry name" value="PDDEXK_1"/>
    <property type="match status" value="1"/>
</dbReference>
<dbReference type="SUPFAM" id="SSF52540">
    <property type="entry name" value="P-loop containing nucleoside triphosphate hydrolases"/>
    <property type="match status" value="1"/>
</dbReference>
<dbReference type="InterPro" id="IPR045055">
    <property type="entry name" value="DNA2/NAM7-like"/>
</dbReference>
<reference evidence="4" key="2">
    <citation type="submission" date="2021-04" db="EMBL/GenBank/DDBJ databases">
        <authorList>
            <person name="Gilroy R."/>
        </authorList>
    </citation>
    <scope>NUCLEOTIDE SEQUENCE</scope>
    <source>
        <strain evidence="4">ChiHjej12B11-16260</strain>
    </source>
</reference>
<dbReference type="CDD" id="cd18808">
    <property type="entry name" value="SF1_C_Upf1"/>
    <property type="match status" value="1"/>
</dbReference>
<evidence type="ECO:0000313" key="5">
    <source>
        <dbReference type="Proteomes" id="UP000824246"/>
    </source>
</evidence>
<gene>
    <name evidence="4" type="ORF">H9982_01105</name>
</gene>
<evidence type="ECO:0000259" key="3">
    <source>
        <dbReference type="Pfam" id="PF13087"/>
    </source>
</evidence>
<dbReference type="PANTHER" id="PTHR10887:SF495">
    <property type="entry name" value="HELICASE SENATAXIN ISOFORM X1-RELATED"/>
    <property type="match status" value="1"/>
</dbReference>
<dbReference type="Proteomes" id="UP000824246">
    <property type="component" value="Unassembled WGS sequence"/>
</dbReference>
<dbReference type="InterPro" id="IPR041677">
    <property type="entry name" value="DNA2/NAM7_AAA_11"/>
</dbReference>
<name>A0A9D1VPX4_9BACT</name>
<accession>A0A9D1VPX4</accession>